<feature type="transmembrane region" description="Helical" evidence="6">
    <location>
        <begin position="180"/>
        <end position="198"/>
    </location>
</feature>
<feature type="transmembrane region" description="Helical" evidence="6">
    <location>
        <begin position="111"/>
        <end position="131"/>
    </location>
</feature>
<evidence type="ECO:0000256" key="3">
    <source>
        <dbReference type="ARBA" id="ARBA00022692"/>
    </source>
</evidence>
<evidence type="ECO:0000256" key="1">
    <source>
        <dbReference type="ARBA" id="ARBA00022475"/>
    </source>
</evidence>
<evidence type="ECO:0000313" key="9">
    <source>
        <dbReference type="Proteomes" id="UP000732858"/>
    </source>
</evidence>
<name>A0A949WF89_9PAST</name>
<feature type="transmembrane region" description="Helical" evidence="6">
    <location>
        <begin position="34"/>
        <end position="56"/>
    </location>
</feature>
<dbReference type="InterPro" id="IPR010691">
    <property type="entry name" value="WzyE"/>
</dbReference>
<evidence type="ECO:0000256" key="2">
    <source>
        <dbReference type="ARBA" id="ARBA00022519"/>
    </source>
</evidence>
<feature type="transmembrane region" description="Helical" evidence="6">
    <location>
        <begin position="394"/>
        <end position="416"/>
    </location>
</feature>
<proteinExistence type="predicted"/>
<evidence type="ECO:0000256" key="5">
    <source>
        <dbReference type="ARBA" id="ARBA00023136"/>
    </source>
</evidence>
<dbReference type="RefSeq" id="WP_157403593.1">
    <property type="nucleotide sequence ID" value="NZ_JABULY010000004.1"/>
</dbReference>
<dbReference type="Proteomes" id="UP000732858">
    <property type="component" value="Unassembled WGS sequence"/>
</dbReference>
<feature type="transmembrane region" description="Helical" evidence="6">
    <location>
        <begin position="6"/>
        <end position="22"/>
    </location>
</feature>
<dbReference type="AlphaFoldDB" id="A0A949WF89"/>
<dbReference type="EMBL" id="JABUMC010000004">
    <property type="protein sequence ID" value="MBV6546330.1"/>
    <property type="molecule type" value="Genomic_DNA"/>
</dbReference>
<dbReference type="NCBIfam" id="NF002820">
    <property type="entry name" value="PRK02975.1"/>
    <property type="match status" value="1"/>
</dbReference>
<feature type="transmembrane region" description="Helical" evidence="6">
    <location>
        <begin position="369"/>
        <end position="388"/>
    </location>
</feature>
<evidence type="ECO:0000256" key="6">
    <source>
        <dbReference type="SAM" id="Phobius"/>
    </source>
</evidence>
<dbReference type="EMBL" id="JABULY010000004">
    <property type="protein sequence ID" value="MBV6532042.1"/>
    <property type="molecule type" value="Genomic_DNA"/>
</dbReference>
<dbReference type="GeneID" id="65549497"/>
<dbReference type="Proteomes" id="UP001196379">
    <property type="component" value="Unassembled WGS sequence"/>
</dbReference>
<accession>A0A949WF89</accession>
<dbReference type="GO" id="GO:0016020">
    <property type="term" value="C:membrane"/>
    <property type="evidence" value="ECO:0007669"/>
    <property type="project" value="InterPro"/>
</dbReference>
<dbReference type="GO" id="GO:0009246">
    <property type="term" value="P:enterobacterial common antigen biosynthetic process"/>
    <property type="evidence" value="ECO:0007669"/>
    <property type="project" value="InterPro"/>
</dbReference>
<organism evidence="8 9">
    <name type="scientific">Ursidibacter maritimus</name>
    <dbReference type="NCBI Taxonomy" id="1331689"/>
    <lineage>
        <taxon>Bacteria</taxon>
        <taxon>Pseudomonadati</taxon>
        <taxon>Pseudomonadota</taxon>
        <taxon>Gammaproteobacteria</taxon>
        <taxon>Pasteurellales</taxon>
        <taxon>Pasteurellaceae</taxon>
        <taxon>Ursidibacter</taxon>
    </lineage>
</organism>
<comment type="caution">
    <text evidence="8">The sequence shown here is derived from an EMBL/GenBank/DDBJ whole genome shotgun (WGS) entry which is preliminary data.</text>
</comment>
<feature type="transmembrane region" description="Helical" evidence="6">
    <location>
        <begin position="151"/>
        <end position="173"/>
    </location>
</feature>
<feature type="transmembrane region" description="Helical" evidence="6">
    <location>
        <begin position="337"/>
        <end position="357"/>
    </location>
</feature>
<keyword evidence="10" id="KW-1185">Reference proteome</keyword>
<keyword evidence="5 6" id="KW-0472">Membrane</keyword>
<keyword evidence="2" id="KW-0997">Cell inner membrane</keyword>
<evidence type="ECO:0000313" key="10">
    <source>
        <dbReference type="Proteomes" id="UP001196379"/>
    </source>
</evidence>
<feature type="transmembrane region" description="Helical" evidence="6">
    <location>
        <begin position="228"/>
        <end position="248"/>
    </location>
</feature>
<dbReference type="Pfam" id="PF06899">
    <property type="entry name" value="WzyE"/>
    <property type="match status" value="1"/>
</dbReference>
<protein>
    <submittedName>
        <fullName evidence="8">O-antigen assembly polymerase</fullName>
    </submittedName>
</protein>
<feature type="transmembrane region" description="Helical" evidence="6">
    <location>
        <begin position="68"/>
        <end position="90"/>
    </location>
</feature>
<keyword evidence="1" id="KW-1003">Cell membrane</keyword>
<keyword evidence="4 6" id="KW-1133">Transmembrane helix</keyword>
<gene>
    <name evidence="8" type="primary">wzyE</name>
    <name evidence="7" type="ORF">HT657_07840</name>
    <name evidence="8" type="ORF">HT672_03320</name>
</gene>
<keyword evidence="3 6" id="KW-0812">Transmembrane</keyword>
<evidence type="ECO:0000313" key="8">
    <source>
        <dbReference type="EMBL" id="MBV6546330.1"/>
    </source>
</evidence>
<evidence type="ECO:0000256" key="4">
    <source>
        <dbReference type="ARBA" id="ARBA00022989"/>
    </source>
</evidence>
<sequence>MEYMLLTVFYVVATSGIFTVIYRSYVQQGFSFHFLFSLIYVVTFFAGYPISLLLKVYFNADIAPPEQFFMALLWTSLGYGIYWGSYHYCFNRQCVKGKHSVKVSAFAKKQANLTAYLLATVAVISLGYFIYLNGLLLFRLEKYSQIFSSLVSGVALKRFFYFLLPALLIFYFLKPNKMRWWLLLFGGVSFGLLTYVAVGGTRANIALAVMLFILIGLYQGYLRLSSLFFTAISGVVVMFFLALMRYGLDVNGKETWFTFLYLTRDTFSPWENWARILFSEIEYQGLMPIIRDFYVYIPQSLWQERPDIVWNSANYFTKVILGNQSGLAISPTLLGSFYIMGGYPLIIIGMVGVGGIIKLFDRLFQTFPSALIQAYCLGNIFNLIVLVREGFDAFVSRFCFFSFMFGIVSGIAYIFVKIGIRDKHSG</sequence>
<reference evidence="8 10" key="1">
    <citation type="journal article" date="2021" name="Mol. Ecol.">
        <title>Polar bear-adapted Ursidibacter maritimus are remarkably conserved after generations in captivity.</title>
        <authorList>
            <person name="Espinosa-Gongora C."/>
            <person name="Hansen M.J."/>
            <person name="Bertelsen M.F."/>
            <person name="Bojesen A.M."/>
        </authorList>
    </citation>
    <scope>NUCLEOTIDE SEQUENCE</scope>
    <source>
        <strain evidence="8">Pb43105x</strain>
        <strain evidence="7 10">Pb43106</strain>
    </source>
</reference>
<evidence type="ECO:0000313" key="7">
    <source>
        <dbReference type="EMBL" id="MBV6532042.1"/>
    </source>
</evidence>
<dbReference type="OrthoDB" id="6415259at2"/>